<evidence type="ECO:0000313" key="2">
    <source>
        <dbReference type="Proteomes" id="UP000887013"/>
    </source>
</evidence>
<keyword evidence="2" id="KW-1185">Reference proteome</keyword>
<reference evidence="1" key="1">
    <citation type="submission" date="2020-08" db="EMBL/GenBank/DDBJ databases">
        <title>Multicomponent nature underlies the extraordinary mechanical properties of spider dragline silk.</title>
        <authorList>
            <person name="Kono N."/>
            <person name="Nakamura H."/>
            <person name="Mori M."/>
            <person name="Yoshida Y."/>
            <person name="Ohtoshi R."/>
            <person name="Malay A.D."/>
            <person name="Moran D.A.P."/>
            <person name="Tomita M."/>
            <person name="Numata K."/>
            <person name="Arakawa K."/>
        </authorList>
    </citation>
    <scope>NUCLEOTIDE SEQUENCE</scope>
</reference>
<organism evidence="1 2">
    <name type="scientific">Nephila pilipes</name>
    <name type="common">Giant wood spider</name>
    <name type="synonym">Nephila maculata</name>
    <dbReference type="NCBI Taxonomy" id="299642"/>
    <lineage>
        <taxon>Eukaryota</taxon>
        <taxon>Metazoa</taxon>
        <taxon>Ecdysozoa</taxon>
        <taxon>Arthropoda</taxon>
        <taxon>Chelicerata</taxon>
        <taxon>Arachnida</taxon>
        <taxon>Araneae</taxon>
        <taxon>Araneomorphae</taxon>
        <taxon>Entelegynae</taxon>
        <taxon>Araneoidea</taxon>
        <taxon>Nephilidae</taxon>
        <taxon>Nephila</taxon>
    </lineage>
</organism>
<dbReference type="AlphaFoldDB" id="A0A8X6MT09"/>
<sequence>MIDEKRGQGDTSLSLWCNLASVQLFLLCFEICLHPPGIKNAVRLMGNTLTFAELGHLRSLSRRSELKAPRTVKHSYIMGSNLPTMSKVTV</sequence>
<gene>
    <name evidence="1" type="ORF">NPIL_367171</name>
</gene>
<accession>A0A8X6MT09</accession>
<name>A0A8X6MT09_NEPPI</name>
<dbReference type="EMBL" id="BMAW01096707">
    <property type="protein sequence ID" value="GFS76142.1"/>
    <property type="molecule type" value="Genomic_DNA"/>
</dbReference>
<dbReference type="Proteomes" id="UP000887013">
    <property type="component" value="Unassembled WGS sequence"/>
</dbReference>
<proteinExistence type="predicted"/>
<protein>
    <submittedName>
        <fullName evidence="1">Uncharacterized protein</fullName>
    </submittedName>
</protein>
<comment type="caution">
    <text evidence="1">The sequence shown here is derived from an EMBL/GenBank/DDBJ whole genome shotgun (WGS) entry which is preliminary data.</text>
</comment>
<evidence type="ECO:0000313" key="1">
    <source>
        <dbReference type="EMBL" id="GFS76142.1"/>
    </source>
</evidence>